<feature type="domain" description="Methyl-accepting transducer" evidence="13">
    <location>
        <begin position="283"/>
        <end position="512"/>
    </location>
</feature>
<evidence type="ECO:0000256" key="8">
    <source>
        <dbReference type="ARBA" id="ARBA00023136"/>
    </source>
</evidence>
<evidence type="ECO:0000313" key="15">
    <source>
        <dbReference type="EMBL" id="SDQ59944.1"/>
    </source>
</evidence>
<evidence type="ECO:0000256" key="1">
    <source>
        <dbReference type="ARBA" id="ARBA00004429"/>
    </source>
</evidence>
<dbReference type="GO" id="GO:0006935">
    <property type="term" value="P:chemotaxis"/>
    <property type="evidence" value="ECO:0007669"/>
    <property type="project" value="UniProtKB-KW"/>
</dbReference>
<dbReference type="InterPro" id="IPR003660">
    <property type="entry name" value="HAMP_dom"/>
</dbReference>
<comment type="subcellular location">
    <subcellularLocation>
        <location evidence="1">Cell inner membrane</location>
        <topology evidence="1">Multi-pass membrane protein</topology>
    </subcellularLocation>
</comment>
<accession>A0A1H1C723</accession>
<dbReference type="InterPro" id="IPR004089">
    <property type="entry name" value="MCPsignal_dom"/>
</dbReference>
<dbReference type="Pfam" id="PF00672">
    <property type="entry name" value="HAMP"/>
    <property type="match status" value="1"/>
</dbReference>
<proteinExistence type="inferred from homology"/>
<dbReference type="Gene3D" id="1.20.120.30">
    <property type="entry name" value="Aspartate receptor, ligand-binding domain"/>
    <property type="match status" value="1"/>
</dbReference>
<dbReference type="SMART" id="SM00283">
    <property type="entry name" value="MA"/>
    <property type="match status" value="1"/>
</dbReference>
<dbReference type="Pfam" id="PF00015">
    <property type="entry name" value="MCPsignal"/>
    <property type="match status" value="1"/>
</dbReference>
<protein>
    <submittedName>
        <fullName evidence="15">Methyl-accepting chemotaxis sensory transducer /methyl-accepting chemotaxis sensory transducer with TarH sensor</fullName>
    </submittedName>
</protein>
<evidence type="ECO:0000259" key="13">
    <source>
        <dbReference type="PROSITE" id="PS50111"/>
    </source>
</evidence>
<dbReference type="EMBL" id="FNKP01000001">
    <property type="protein sequence ID" value="SDQ59944.1"/>
    <property type="molecule type" value="Genomic_DNA"/>
</dbReference>
<keyword evidence="7 12" id="KW-1133">Transmembrane helix</keyword>
<dbReference type="PROSITE" id="PS50111">
    <property type="entry name" value="CHEMOTAXIS_TRANSDUC_2"/>
    <property type="match status" value="1"/>
</dbReference>
<evidence type="ECO:0000259" key="14">
    <source>
        <dbReference type="PROSITE" id="PS50885"/>
    </source>
</evidence>
<dbReference type="FunFam" id="1.10.287.950:FF:000001">
    <property type="entry name" value="Methyl-accepting chemotaxis sensory transducer"/>
    <property type="match status" value="1"/>
</dbReference>
<keyword evidence="4" id="KW-0145">Chemotaxis</keyword>
<dbReference type="Proteomes" id="UP000183487">
    <property type="component" value="Unassembled WGS sequence"/>
</dbReference>
<dbReference type="InterPro" id="IPR035440">
    <property type="entry name" value="4HB_MCP_dom_sf"/>
</dbReference>
<reference evidence="16" key="1">
    <citation type="submission" date="2016-10" db="EMBL/GenBank/DDBJ databases">
        <authorList>
            <person name="Varghese N."/>
        </authorList>
    </citation>
    <scope>NUCLEOTIDE SEQUENCE [LARGE SCALE GENOMIC DNA]</scope>
    <source>
        <strain evidence="16">GAS106B</strain>
    </source>
</reference>
<dbReference type="CDD" id="cd06225">
    <property type="entry name" value="HAMP"/>
    <property type="match status" value="1"/>
</dbReference>
<evidence type="ECO:0000256" key="10">
    <source>
        <dbReference type="ARBA" id="ARBA00029447"/>
    </source>
</evidence>
<keyword evidence="2" id="KW-1003">Cell membrane</keyword>
<dbReference type="AlphaFoldDB" id="A0A1H1C723"/>
<evidence type="ECO:0000256" key="3">
    <source>
        <dbReference type="ARBA" id="ARBA00022481"/>
    </source>
</evidence>
<dbReference type="InterPro" id="IPR004090">
    <property type="entry name" value="Chemotax_Me-accpt_rcpt"/>
</dbReference>
<feature type="transmembrane region" description="Helical" evidence="12">
    <location>
        <begin position="202"/>
        <end position="221"/>
    </location>
</feature>
<gene>
    <name evidence="15" type="ORF">SAMN05443245_2006</name>
</gene>
<keyword evidence="5" id="KW-0997">Cell inner membrane</keyword>
<name>A0A1H1C723_9BURK</name>
<keyword evidence="16" id="KW-1185">Reference proteome</keyword>
<dbReference type="SMART" id="SM00304">
    <property type="entry name" value="HAMP"/>
    <property type="match status" value="1"/>
</dbReference>
<evidence type="ECO:0000256" key="9">
    <source>
        <dbReference type="ARBA" id="ARBA00023224"/>
    </source>
</evidence>
<evidence type="ECO:0000256" key="6">
    <source>
        <dbReference type="ARBA" id="ARBA00022692"/>
    </source>
</evidence>
<evidence type="ECO:0000313" key="16">
    <source>
        <dbReference type="Proteomes" id="UP000183487"/>
    </source>
</evidence>
<dbReference type="GO" id="GO:0004888">
    <property type="term" value="F:transmembrane signaling receptor activity"/>
    <property type="evidence" value="ECO:0007669"/>
    <property type="project" value="InterPro"/>
</dbReference>
<keyword evidence="9 11" id="KW-0807">Transducer</keyword>
<comment type="similarity">
    <text evidence="10">Belongs to the methyl-accepting chemotaxis (MCP) protein family.</text>
</comment>
<dbReference type="SUPFAM" id="SSF58104">
    <property type="entry name" value="Methyl-accepting chemotaxis protein (MCP) signaling domain"/>
    <property type="match status" value="1"/>
</dbReference>
<evidence type="ECO:0000256" key="7">
    <source>
        <dbReference type="ARBA" id="ARBA00022989"/>
    </source>
</evidence>
<dbReference type="PROSITE" id="PS50885">
    <property type="entry name" value="HAMP"/>
    <property type="match status" value="1"/>
</dbReference>
<dbReference type="CDD" id="cd11386">
    <property type="entry name" value="MCP_signal"/>
    <property type="match status" value="1"/>
</dbReference>
<organism evidence="15 16">
    <name type="scientific">Paraburkholderia fungorum</name>
    <dbReference type="NCBI Taxonomy" id="134537"/>
    <lineage>
        <taxon>Bacteria</taxon>
        <taxon>Pseudomonadati</taxon>
        <taxon>Pseudomonadota</taxon>
        <taxon>Betaproteobacteria</taxon>
        <taxon>Burkholderiales</taxon>
        <taxon>Burkholderiaceae</taxon>
        <taxon>Paraburkholderia</taxon>
    </lineage>
</organism>
<dbReference type="PANTHER" id="PTHR43531:SF14">
    <property type="entry name" value="METHYL-ACCEPTING CHEMOTAXIS PROTEIN I-RELATED"/>
    <property type="match status" value="1"/>
</dbReference>
<evidence type="ECO:0000256" key="5">
    <source>
        <dbReference type="ARBA" id="ARBA00022519"/>
    </source>
</evidence>
<feature type="transmembrane region" description="Helical" evidence="12">
    <location>
        <begin position="21"/>
        <end position="45"/>
    </location>
</feature>
<evidence type="ECO:0000256" key="11">
    <source>
        <dbReference type="PROSITE-ProRule" id="PRU00284"/>
    </source>
</evidence>
<keyword evidence="6 12" id="KW-0812">Transmembrane</keyword>
<dbReference type="Gene3D" id="1.10.287.950">
    <property type="entry name" value="Methyl-accepting chemotaxis protein"/>
    <property type="match status" value="1"/>
</dbReference>
<dbReference type="Pfam" id="PF02203">
    <property type="entry name" value="TarH"/>
    <property type="match status" value="1"/>
</dbReference>
<dbReference type="SUPFAM" id="SSF47170">
    <property type="entry name" value="Aspartate receptor, ligand-binding domain"/>
    <property type="match status" value="1"/>
</dbReference>
<feature type="transmembrane region" description="Helical" evidence="12">
    <location>
        <begin position="57"/>
        <end position="76"/>
    </location>
</feature>
<evidence type="ECO:0000256" key="2">
    <source>
        <dbReference type="ARBA" id="ARBA00022475"/>
    </source>
</evidence>
<sequence>MSQSARPARARTITMTRHLTINLRIAITIAFLGVLLIATGALGILGMDESNDAQHDAYAVHFASVVALGKSGTAMSRARFGLDWAMSNPHSPQLTAQLERANMLLGESDKWWRTFRELPKTPELQTLTDDLDAKRTAVRRDGIDKLVEAIRSGDVSWMDEGRANHLIGLYTAMNTSQGALENYLNQQASDANDRSAARFHTLLIACIGSIVLGLTVAFVSWRTLRRAIMTPLNDALRQFDAIAAGELTTRVTIRSNDEMATLLRGVASMQDKLGATVTTVRAGSHSIASSTQQIAAGNLDLSQRTEEQAASLEQTAAAMEQLTSTVQLNAENAHHASELALRASEMAARGRDSVGSMVETMRVIHAGSSKMTGIITAIEGIAFQTNILALNAAVEAARAGEEGRGFAVVAGEVRSLAQRSAAAAKEIGALIAESTSRVENGAGLVNEAGGTMQNIEAAIERVARIVGEIAAASKEQSEGIKQVSLAVTQMDEVTQHNAALVEESAATANSLADQARQLSELTAAFKVSGDRALREAAY</sequence>
<dbReference type="PRINTS" id="PR00260">
    <property type="entry name" value="CHEMTRNSDUCR"/>
</dbReference>
<dbReference type="GO" id="GO:0005886">
    <property type="term" value="C:plasma membrane"/>
    <property type="evidence" value="ECO:0007669"/>
    <property type="project" value="UniProtKB-SubCell"/>
</dbReference>
<dbReference type="InterPro" id="IPR003122">
    <property type="entry name" value="Tar_rcpt_lig-bd"/>
</dbReference>
<keyword evidence="3" id="KW-0488">Methylation</keyword>
<evidence type="ECO:0000256" key="12">
    <source>
        <dbReference type="SAM" id="Phobius"/>
    </source>
</evidence>
<evidence type="ECO:0000256" key="4">
    <source>
        <dbReference type="ARBA" id="ARBA00022500"/>
    </source>
</evidence>
<feature type="domain" description="HAMP" evidence="14">
    <location>
        <begin position="226"/>
        <end position="278"/>
    </location>
</feature>
<dbReference type="PANTHER" id="PTHR43531">
    <property type="entry name" value="PROTEIN ICFG"/>
    <property type="match status" value="1"/>
</dbReference>
<dbReference type="InterPro" id="IPR051310">
    <property type="entry name" value="MCP_chemotaxis"/>
</dbReference>
<dbReference type="GO" id="GO:0007165">
    <property type="term" value="P:signal transduction"/>
    <property type="evidence" value="ECO:0007669"/>
    <property type="project" value="UniProtKB-KW"/>
</dbReference>
<keyword evidence="8 12" id="KW-0472">Membrane</keyword>